<protein>
    <submittedName>
        <fullName evidence="1">Uncharacterized protein</fullName>
    </submittedName>
</protein>
<dbReference type="AlphaFoldDB" id="A0A8K0CAN1"/>
<evidence type="ECO:0000313" key="1">
    <source>
        <dbReference type="EMBL" id="KAF2880792.1"/>
    </source>
</evidence>
<dbReference type="Proteomes" id="UP000801492">
    <property type="component" value="Unassembled WGS sequence"/>
</dbReference>
<gene>
    <name evidence="1" type="ORF">ILUMI_25380</name>
</gene>
<dbReference type="OrthoDB" id="7450257at2759"/>
<organism evidence="1 2">
    <name type="scientific">Ignelater luminosus</name>
    <name type="common">Cucubano</name>
    <name type="synonym">Pyrophorus luminosus</name>
    <dbReference type="NCBI Taxonomy" id="2038154"/>
    <lineage>
        <taxon>Eukaryota</taxon>
        <taxon>Metazoa</taxon>
        <taxon>Ecdysozoa</taxon>
        <taxon>Arthropoda</taxon>
        <taxon>Hexapoda</taxon>
        <taxon>Insecta</taxon>
        <taxon>Pterygota</taxon>
        <taxon>Neoptera</taxon>
        <taxon>Endopterygota</taxon>
        <taxon>Coleoptera</taxon>
        <taxon>Polyphaga</taxon>
        <taxon>Elateriformia</taxon>
        <taxon>Elateroidea</taxon>
        <taxon>Elateridae</taxon>
        <taxon>Agrypninae</taxon>
        <taxon>Pyrophorini</taxon>
        <taxon>Ignelater</taxon>
    </lineage>
</organism>
<proteinExistence type="predicted"/>
<keyword evidence="2" id="KW-1185">Reference proteome</keyword>
<evidence type="ECO:0000313" key="2">
    <source>
        <dbReference type="Proteomes" id="UP000801492"/>
    </source>
</evidence>
<sequence>MRRQVAVDQLAYAASVSQQTSGNTAASKIIKAITASPTQAKRFRKANQQKRFAIQEVLDQCTQEEMEYMELITKWGCDDSQQSQFQQTFFDISSDDSNIFQSSLVPLRLQVNIRSHKKILWQNPTPSSTRFCRPIRIRFLHEIVDITKEEIKYVEDQAKDLRETKTELFTSGYLRPYYTFHINYLWKSGKSDHFKIVKETKEKIQKEFKDRTRLIVDMPKAGFGNSNSGNTSTRFFSDPKTAAKITGIDLTLIQKLKIILEALSSGHKIDEIKFTEFAKETARLYTNLYGWHQGCPK</sequence>
<name>A0A8K0CAN1_IGNLU</name>
<reference evidence="1" key="1">
    <citation type="submission" date="2019-08" db="EMBL/GenBank/DDBJ databases">
        <title>The genome of the North American firefly Photinus pyralis.</title>
        <authorList>
            <consortium name="Photinus pyralis genome working group"/>
            <person name="Fallon T.R."/>
            <person name="Sander Lower S.E."/>
            <person name="Weng J.-K."/>
        </authorList>
    </citation>
    <scope>NUCLEOTIDE SEQUENCE</scope>
    <source>
        <strain evidence="1">TRF0915ILg1</strain>
        <tissue evidence="1">Whole body</tissue>
    </source>
</reference>
<dbReference type="EMBL" id="VTPC01090907">
    <property type="protein sequence ID" value="KAF2880792.1"/>
    <property type="molecule type" value="Genomic_DNA"/>
</dbReference>
<accession>A0A8K0CAN1</accession>
<comment type="caution">
    <text evidence="1">The sequence shown here is derived from an EMBL/GenBank/DDBJ whole genome shotgun (WGS) entry which is preliminary data.</text>
</comment>